<dbReference type="GO" id="GO:0016810">
    <property type="term" value="F:hydrolase activity, acting on carbon-nitrogen (but not peptide) bonds"/>
    <property type="evidence" value="ECO:0007669"/>
    <property type="project" value="InterPro"/>
</dbReference>
<evidence type="ECO:0000259" key="1">
    <source>
        <dbReference type="Pfam" id="PF01979"/>
    </source>
</evidence>
<dbReference type="AlphaFoldDB" id="A0A1V4ASZ0"/>
<organism evidence="2 3">
    <name type="scientific">Candidatus Brocadia carolinensis</name>
    <dbReference type="NCBI Taxonomy" id="1004156"/>
    <lineage>
        <taxon>Bacteria</taxon>
        <taxon>Pseudomonadati</taxon>
        <taxon>Planctomycetota</taxon>
        <taxon>Candidatus Brocadiia</taxon>
        <taxon>Candidatus Brocadiales</taxon>
        <taxon>Candidatus Brocadiaceae</taxon>
        <taxon>Candidatus Brocadia</taxon>
    </lineage>
</organism>
<dbReference type="SUPFAM" id="SSF51338">
    <property type="entry name" value="Composite domain of metallo-dependent hydrolases"/>
    <property type="match status" value="1"/>
</dbReference>
<dbReference type="Gene3D" id="3.20.20.140">
    <property type="entry name" value="Metal-dependent hydrolases"/>
    <property type="match status" value="1"/>
</dbReference>
<evidence type="ECO:0000313" key="2">
    <source>
        <dbReference type="EMBL" id="OOP56187.1"/>
    </source>
</evidence>
<gene>
    <name evidence="2" type="ORF">AYP45_10630</name>
</gene>
<feature type="domain" description="Amidohydrolase-related" evidence="1">
    <location>
        <begin position="8"/>
        <end position="70"/>
    </location>
</feature>
<reference evidence="2 3" key="1">
    <citation type="journal article" date="2017" name="Water Res.">
        <title>Discovery and metagenomic analysis of an anammox bacterial enrichment related to Candidatus "Brocadia caroliniensis" in a full-scale glycerol-fed nitritation-denitritation separate centrate treatment process.</title>
        <authorList>
            <person name="Park H."/>
            <person name="Brotto A.C."/>
            <person name="van Loosdrecht M.C."/>
            <person name="Chandran K."/>
        </authorList>
    </citation>
    <scope>NUCLEOTIDE SEQUENCE [LARGE SCALE GENOMIC DNA]</scope>
    <source>
        <strain evidence="2">26THWARD</strain>
    </source>
</reference>
<accession>A0A1V4ASZ0</accession>
<comment type="caution">
    <text evidence="2">The sequence shown here is derived from an EMBL/GenBank/DDBJ whole genome shotgun (WGS) entry which is preliminary data.</text>
</comment>
<dbReference type="InterPro" id="IPR006680">
    <property type="entry name" value="Amidohydro-rel"/>
</dbReference>
<dbReference type="InterPro" id="IPR011059">
    <property type="entry name" value="Metal-dep_hydrolase_composite"/>
</dbReference>
<proteinExistence type="predicted"/>
<dbReference type="Proteomes" id="UP000189681">
    <property type="component" value="Unassembled WGS sequence"/>
</dbReference>
<sequence>MCPLTGSTFQAIYTATINGAHALGIAKQIDSTETGRRADMIIPALVDYNQPPYYFGRNPVVMTIKHGKIVMKSNQFVDESDHDCCVSRELKSSYKTV</sequence>
<dbReference type="EMBL" id="AYTS01000093">
    <property type="protein sequence ID" value="OOP56187.1"/>
    <property type="molecule type" value="Genomic_DNA"/>
</dbReference>
<evidence type="ECO:0000313" key="3">
    <source>
        <dbReference type="Proteomes" id="UP000189681"/>
    </source>
</evidence>
<dbReference type="Pfam" id="PF01979">
    <property type="entry name" value="Amidohydro_1"/>
    <property type="match status" value="1"/>
</dbReference>
<protein>
    <recommendedName>
        <fullName evidence="1">Amidohydrolase-related domain-containing protein</fullName>
    </recommendedName>
</protein>
<dbReference type="Gene3D" id="2.30.40.10">
    <property type="entry name" value="Urease, subunit C, domain 1"/>
    <property type="match status" value="1"/>
</dbReference>
<name>A0A1V4ASZ0_9BACT</name>
<dbReference type="STRING" id="1004156.AYP45_10630"/>